<protein>
    <recommendedName>
        <fullName evidence="3">Helix-turn-helix domain-containing protein</fullName>
    </recommendedName>
</protein>
<comment type="caution">
    <text evidence="1">The sequence shown here is derived from an EMBL/GenBank/DDBJ whole genome shotgun (WGS) entry which is preliminary data.</text>
</comment>
<dbReference type="Proteomes" id="UP001288778">
    <property type="component" value="Unassembled WGS sequence"/>
</dbReference>
<dbReference type="EMBL" id="WNUI01000073">
    <property type="protein sequence ID" value="MDZ4910187.1"/>
    <property type="molecule type" value="Genomic_DNA"/>
</dbReference>
<dbReference type="RefSeq" id="WP_322395500.1">
    <property type="nucleotide sequence ID" value="NZ_WNUI01000073.1"/>
</dbReference>
<gene>
    <name evidence="1" type="ORF">GNF68_14215</name>
</gene>
<proteinExistence type="predicted"/>
<sequence>MNDFTKKSFNDQLEILNTLLADGLTVKEIRSNLRISEKALQKIIKENGYKYDQRQKKYVSNTEVVKSNINNESVEKYTNNQGYQNNTPVTFRSEEYHKLLEMIKTYDEMTKKLKHMDQVYEWYEKKILDENVIDIEISKLEIPDNSEQKEIVTRSFKLYADVNKDFKNFCNRSNYKAQDIVSVALREFLDKYDK</sequence>
<dbReference type="AlphaFoldDB" id="A0AAW9HX57"/>
<accession>A0AAW9HX57</accession>
<name>A0AAW9HX57_CLOPF</name>
<reference evidence="1" key="1">
    <citation type="submission" date="2019-11" db="EMBL/GenBank/DDBJ databases">
        <title>Characterization of Clostridium perfringens isolates from swine manure treated agricultural soils.</title>
        <authorList>
            <person name="Wushke S.T."/>
        </authorList>
    </citation>
    <scope>NUCLEOTIDE SEQUENCE</scope>
    <source>
        <strain evidence="1">X94</strain>
    </source>
</reference>
<evidence type="ECO:0000313" key="1">
    <source>
        <dbReference type="EMBL" id="MDZ4910187.1"/>
    </source>
</evidence>
<organism evidence="1 2">
    <name type="scientific">Clostridium perfringens</name>
    <dbReference type="NCBI Taxonomy" id="1502"/>
    <lineage>
        <taxon>Bacteria</taxon>
        <taxon>Bacillati</taxon>
        <taxon>Bacillota</taxon>
        <taxon>Clostridia</taxon>
        <taxon>Eubacteriales</taxon>
        <taxon>Clostridiaceae</taxon>
        <taxon>Clostridium</taxon>
    </lineage>
</organism>
<evidence type="ECO:0000313" key="2">
    <source>
        <dbReference type="Proteomes" id="UP001288778"/>
    </source>
</evidence>
<evidence type="ECO:0008006" key="3">
    <source>
        <dbReference type="Google" id="ProtNLM"/>
    </source>
</evidence>